<dbReference type="VEuPathDB" id="MicrosporidiaDB:NBO_31g0006"/>
<feature type="transmembrane region" description="Helical" evidence="1">
    <location>
        <begin position="31"/>
        <end position="51"/>
    </location>
</feature>
<keyword evidence="3" id="KW-1185">Reference proteome</keyword>
<organism evidence="2 3">
    <name type="scientific">Nosema bombycis (strain CQ1 / CVCC 102059)</name>
    <name type="common">Microsporidian parasite</name>
    <name type="synonym">Pebrine of silkworm</name>
    <dbReference type="NCBI Taxonomy" id="578461"/>
    <lineage>
        <taxon>Eukaryota</taxon>
        <taxon>Fungi</taxon>
        <taxon>Fungi incertae sedis</taxon>
        <taxon>Microsporidia</taxon>
        <taxon>Nosematidae</taxon>
        <taxon>Nosema</taxon>
    </lineage>
</organism>
<dbReference type="HOGENOM" id="CLU_3069284_0_0_1"/>
<accession>R0KVP9</accession>
<sequence>MIIKFVGYLFMRIDQFLILFYYFFMRINQIYQPYSILIVMFYINIPFHISLLF</sequence>
<reference evidence="2 3" key="1">
    <citation type="journal article" date="2013" name="BMC Genomics">
        <title>Comparative genomics of parasitic silkworm microsporidia reveal an association between genome expansion and host adaptation.</title>
        <authorList>
            <person name="Pan G."/>
            <person name="Xu J."/>
            <person name="Li T."/>
            <person name="Xia Q."/>
            <person name="Liu S.L."/>
            <person name="Zhang G."/>
            <person name="Li S."/>
            <person name="Li C."/>
            <person name="Liu H."/>
            <person name="Yang L."/>
            <person name="Liu T."/>
            <person name="Zhang X."/>
            <person name="Wu Z."/>
            <person name="Fan W."/>
            <person name="Dang X."/>
            <person name="Xiang H."/>
            <person name="Tao M."/>
            <person name="Li Y."/>
            <person name="Hu J."/>
            <person name="Li Z."/>
            <person name="Lin L."/>
            <person name="Luo J."/>
            <person name="Geng L."/>
            <person name="Wang L."/>
            <person name="Long M."/>
            <person name="Wan Y."/>
            <person name="He N."/>
            <person name="Zhang Z."/>
            <person name="Lu C."/>
            <person name="Keeling P.J."/>
            <person name="Wang J."/>
            <person name="Xiang Z."/>
            <person name="Zhou Z."/>
        </authorList>
    </citation>
    <scope>NUCLEOTIDE SEQUENCE [LARGE SCALE GENOMIC DNA]</scope>
    <source>
        <strain evidence="3">CQ1 / CVCC 102059</strain>
    </source>
</reference>
<name>R0KVP9_NOSB1</name>
<gene>
    <name evidence="2" type="ORF">NBO_31g0006</name>
</gene>
<evidence type="ECO:0000313" key="2">
    <source>
        <dbReference type="EMBL" id="EOB14287.1"/>
    </source>
</evidence>
<dbReference type="Proteomes" id="UP000016927">
    <property type="component" value="Unassembled WGS sequence"/>
</dbReference>
<proteinExistence type="predicted"/>
<keyword evidence="1" id="KW-0472">Membrane</keyword>
<keyword evidence="1" id="KW-1133">Transmembrane helix</keyword>
<feature type="transmembrane region" description="Helical" evidence="1">
    <location>
        <begin position="6"/>
        <end position="24"/>
    </location>
</feature>
<protein>
    <submittedName>
        <fullName evidence="2">Uncharacterized protein</fullName>
    </submittedName>
</protein>
<keyword evidence="1" id="KW-0812">Transmembrane</keyword>
<dbReference type="AlphaFoldDB" id="R0KVP9"/>
<evidence type="ECO:0000313" key="3">
    <source>
        <dbReference type="Proteomes" id="UP000016927"/>
    </source>
</evidence>
<evidence type="ECO:0000256" key="1">
    <source>
        <dbReference type="SAM" id="Phobius"/>
    </source>
</evidence>
<dbReference type="EMBL" id="KB908939">
    <property type="protein sequence ID" value="EOB14287.1"/>
    <property type="molecule type" value="Genomic_DNA"/>
</dbReference>